<proteinExistence type="inferred from homology"/>
<dbReference type="Proteomes" id="UP000239187">
    <property type="component" value="Chromosome"/>
</dbReference>
<organism evidence="4 5">
    <name type="scientific">Arthrobacter agilis</name>
    <dbReference type="NCBI Taxonomy" id="37921"/>
    <lineage>
        <taxon>Bacteria</taxon>
        <taxon>Bacillati</taxon>
        <taxon>Actinomycetota</taxon>
        <taxon>Actinomycetes</taxon>
        <taxon>Micrococcales</taxon>
        <taxon>Micrococcaceae</taxon>
        <taxon>Arthrobacter</taxon>
    </lineage>
</organism>
<dbReference type="PANTHER" id="PTHR24322:SF736">
    <property type="entry name" value="RETINOL DEHYDROGENASE 10"/>
    <property type="match status" value="1"/>
</dbReference>
<dbReference type="AlphaFoldDB" id="A0A2L0UAN9"/>
<dbReference type="PANTHER" id="PTHR24322">
    <property type="entry name" value="PKSB"/>
    <property type="match status" value="1"/>
</dbReference>
<name>A0A2L0UAN9_9MICC</name>
<dbReference type="Gene3D" id="3.40.50.720">
    <property type="entry name" value="NAD(P)-binding Rossmann-like Domain"/>
    <property type="match status" value="1"/>
</dbReference>
<protein>
    <submittedName>
        <fullName evidence="4">3-oxoacyl-ACP reductase</fullName>
    </submittedName>
</protein>
<gene>
    <name evidence="4" type="ORF">CVO76_00735</name>
</gene>
<dbReference type="GO" id="GO:0016616">
    <property type="term" value="F:oxidoreductase activity, acting on the CH-OH group of donors, NAD or NADP as acceptor"/>
    <property type="evidence" value="ECO:0007669"/>
    <property type="project" value="TreeGrafter"/>
</dbReference>
<sequence>MVSPIRGRTVLVTGAGRGMGRLYAERAAREGAAAVVLWDVDGRALEEVVAGLASTTATVHSYVVDVASVESIRSAADAVLGDVGVPDVLVNNAGIVRGKYFWEHDHAADIDLTLRVNTAGPMHVTRAFLSAMMQRGTPARILNVASASGTLAVPRMSVYAASKWAVIGWSDSLRLELASTGSPITVTTLIPSYIRTGMFEGARGPLMTPLMEPDHVVDRAWRGMLAGRARVQLPWTVQLAGTLRNVLPQPVWDVVAGRVFRVYSSMEHFTGRPGAPADQKEGDA</sequence>
<evidence type="ECO:0000313" key="4">
    <source>
        <dbReference type="EMBL" id="AUZ86333.1"/>
    </source>
</evidence>
<dbReference type="PRINTS" id="PR00081">
    <property type="entry name" value="GDHRDH"/>
</dbReference>
<accession>A0A2L0UAN9</accession>
<dbReference type="SUPFAM" id="SSF51735">
    <property type="entry name" value="NAD(P)-binding Rossmann-fold domains"/>
    <property type="match status" value="1"/>
</dbReference>
<dbReference type="RefSeq" id="WP_208740342.1">
    <property type="nucleotide sequence ID" value="NZ_CP024915.1"/>
</dbReference>
<evidence type="ECO:0000256" key="3">
    <source>
        <dbReference type="RuleBase" id="RU000363"/>
    </source>
</evidence>
<comment type="similarity">
    <text evidence="1 3">Belongs to the short-chain dehydrogenases/reductases (SDR) family.</text>
</comment>
<evidence type="ECO:0000256" key="1">
    <source>
        <dbReference type="ARBA" id="ARBA00006484"/>
    </source>
</evidence>
<dbReference type="InterPro" id="IPR020904">
    <property type="entry name" value="Sc_DH/Rdtase_CS"/>
</dbReference>
<dbReference type="Pfam" id="PF00106">
    <property type="entry name" value="adh_short"/>
    <property type="match status" value="1"/>
</dbReference>
<reference evidence="4 5" key="1">
    <citation type="submission" date="2017-11" db="EMBL/GenBank/DDBJ databases">
        <title>Draft genome of Arthrobacter agilis strain UMCV2, a plant growth-promoting rhizobacterium and biocontrol capacity of phytopathogenic fungi.</title>
        <authorList>
            <person name="Martinez-Camara R."/>
            <person name="Santoyo G."/>
            <person name="Moreno-Hagelsieb G."/>
            <person name="Valencia-Cantero E."/>
        </authorList>
    </citation>
    <scope>NUCLEOTIDE SEQUENCE [LARGE SCALE GENOMIC DNA]</scope>
    <source>
        <strain evidence="4 5">UMCV2</strain>
    </source>
</reference>
<dbReference type="InterPro" id="IPR002347">
    <property type="entry name" value="SDR_fam"/>
</dbReference>
<dbReference type="PROSITE" id="PS00061">
    <property type="entry name" value="ADH_SHORT"/>
    <property type="match status" value="1"/>
</dbReference>
<keyword evidence="2" id="KW-0560">Oxidoreductase</keyword>
<evidence type="ECO:0000313" key="5">
    <source>
        <dbReference type="Proteomes" id="UP000239187"/>
    </source>
</evidence>
<evidence type="ECO:0000256" key="2">
    <source>
        <dbReference type="ARBA" id="ARBA00023002"/>
    </source>
</evidence>
<dbReference type="EMBL" id="CP024915">
    <property type="protein sequence ID" value="AUZ86333.1"/>
    <property type="molecule type" value="Genomic_DNA"/>
</dbReference>
<dbReference type="PRINTS" id="PR00080">
    <property type="entry name" value="SDRFAMILY"/>
</dbReference>
<dbReference type="InterPro" id="IPR036291">
    <property type="entry name" value="NAD(P)-bd_dom_sf"/>
</dbReference>